<reference evidence="1" key="1">
    <citation type="submission" date="2020-11" db="EMBL/GenBank/DDBJ databases">
        <authorList>
            <person name="Tran Van P."/>
        </authorList>
    </citation>
    <scope>NUCLEOTIDE SEQUENCE</scope>
</reference>
<protein>
    <submittedName>
        <fullName evidence="1">(California timema) hypothetical protein</fullName>
    </submittedName>
</protein>
<dbReference type="EMBL" id="OE184215">
    <property type="protein sequence ID" value="CAD7576413.1"/>
    <property type="molecule type" value="Genomic_DNA"/>
</dbReference>
<sequence>MPDVWSFWTRTLVSLQNIPSSEMNQDDGITREEPRLEIKEKHSALQGMELNQMIAISDEQDQQQIIDILLIV</sequence>
<name>A0A7R9JBR5_TIMCA</name>
<organism evidence="1">
    <name type="scientific">Timema californicum</name>
    <name type="common">California timema</name>
    <name type="synonym">Walking stick</name>
    <dbReference type="NCBI Taxonomy" id="61474"/>
    <lineage>
        <taxon>Eukaryota</taxon>
        <taxon>Metazoa</taxon>
        <taxon>Ecdysozoa</taxon>
        <taxon>Arthropoda</taxon>
        <taxon>Hexapoda</taxon>
        <taxon>Insecta</taxon>
        <taxon>Pterygota</taxon>
        <taxon>Neoptera</taxon>
        <taxon>Polyneoptera</taxon>
        <taxon>Phasmatodea</taxon>
        <taxon>Timematodea</taxon>
        <taxon>Timematoidea</taxon>
        <taxon>Timematidae</taxon>
        <taxon>Timema</taxon>
    </lineage>
</organism>
<evidence type="ECO:0000313" key="1">
    <source>
        <dbReference type="EMBL" id="CAD7576413.1"/>
    </source>
</evidence>
<gene>
    <name evidence="1" type="ORF">TCMB3V08_LOCUS8983</name>
</gene>
<accession>A0A7R9JBR5</accession>
<dbReference type="AlphaFoldDB" id="A0A7R9JBR5"/>
<proteinExistence type="predicted"/>